<comment type="function">
    <text evidence="13">RNA polymerase that catalyzes the synthesis of short RNA molecules used as primers for DNA polymerase during DNA replication.</text>
</comment>
<dbReference type="SUPFAM" id="SSF56747">
    <property type="entry name" value="Prim-pol domain"/>
    <property type="match status" value="1"/>
</dbReference>
<evidence type="ECO:0000256" key="2">
    <source>
        <dbReference type="ARBA" id="ARBA00022478"/>
    </source>
</evidence>
<name>W9DSJ7_METTI</name>
<protein>
    <recommendedName>
        <fullName evidence="11">DNA primase small subunit PriS</fullName>
        <ecNumber evidence="11">2.7.7.-</ecNumber>
    </recommendedName>
</protein>
<dbReference type="GO" id="GO:1990077">
    <property type="term" value="C:primosome complex"/>
    <property type="evidence" value="ECO:0007669"/>
    <property type="project" value="UniProtKB-KW"/>
</dbReference>
<feature type="active site" evidence="11">
    <location>
        <position position="296"/>
    </location>
</feature>
<reference evidence="14 15" key="1">
    <citation type="submission" date="2013-08" db="EMBL/GenBank/DDBJ databases">
        <authorList>
            <consortium name="DOE Joint Genome Institute"/>
            <person name="Eisen J."/>
            <person name="Huntemann M."/>
            <person name="Han J."/>
            <person name="Chen A."/>
            <person name="Kyrpides N."/>
            <person name="Mavromatis K."/>
            <person name="Markowitz V."/>
            <person name="Palaniappan K."/>
            <person name="Ivanova N."/>
            <person name="Schaumberg A."/>
            <person name="Pati A."/>
            <person name="Liolios K."/>
            <person name="Nordberg H.P."/>
            <person name="Cantor M.N."/>
            <person name="Hua S.X."/>
            <person name="Woyke T."/>
        </authorList>
    </citation>
    <scope>NUCLEOTIDE SEQUENCE [LARGE SCALE GENOMIC DNA]</scope>
    <source>
        <strain evidence="14 15">DSM 2278</strain>
    </source>
</reference>
<dbReference type="STRING" id="1090322.MettiDRAFT_2038"/>
<dbReference type="EC" id="2.7.7.-" evidence="11"/>
<evidence type="ECO:0000256" key="11">
    <source>
        <dbReference type="HAMAP-Rule" id="MF_00700"/>
    </source>
</evidence>
<dbReference type="RefSeq" id="WP_023845700.1">
    <property type="nucleotide sequence ID" value="NZ_AZAJ01000001.1"/>
</dbReference>
<gene>
    <name evidence="11" type="primary">priS</name>
    <name evidence="14" type="ORF">MettiDRAFT_2038</name>
</gene>
<comment type="subunit">
    <text evidence="11">Heterodimer of a small subunit (PriS) and a large subunit (PriL).</text>
</comment>
<dbReference type="OrthoDB" id="31125at2157"/>
<dbReference type="InterPro" id="IPR002755">
    <property type="entry name" value="DNA_primase_S"/>
</dbReference>
<keyword evidence="3 11" id="KW-0639">Primosome</keyword>
<evidence type="ECO:0000256" key="13">
    <source>
        <dbReference type="RuleBase" id="RU004224"/>
    </source>
</evidence>
<keyword evidence="5 11" id="KW-0548">Nucleotidyltransferase</keyword>
<dbReference type="Gene3D" id="3.90.920.10">
    <property type="entry name" value="DNA primase, PRIM domain"/>
    <property type="match status" value="1"/>
</dbReference>
<proteinExistence type="inferred from homology"/>
<dbReference type="InterPro" id="IPR023639">
    <property type="entry name" value="DNA_primase_ssu_PriS"/>
</dbReference>
<keyword evidence="10 11" id="KW-0464">Manganese</keyword>
<evidence type="ECO:0000256" key="9">
    <source>
        <dbReference type="ARBA" id="ARBA00023163"/>
    </source>
</evidence>
<accession>W9DSJ7</accession>
<dbReference type="Proteomes" id="UP000019483">
    <property type="component" value="Unassembled WGS sequence"/>
</dbReference>
<evidence type="ECO:0000256" key="10">
    <source>
        <dbReference type="ARBA" id="ARBA00023211"/>
    </source>
</evidence>
<dbReference type="InterPro" id="IPR014052">
    <property type="entry name" value="DNA_primase_ssu_euk/arc"/>
</dbReference>
<comment type="caution">
    <text evidence="14">The sequence shown here is derived from an EMBL/GenBank/DDBJ whole genome shotgun (WGS) entry which is preliminary data.</text>
</comment>
<evidence type="ECO:0000256" key="5">
    <source>
        <dbReference type="ARBA" id="ARBA00022695"/>
    </source>
</evidence>
<dbReference type="HAMAP" id="MF_00700">
    <property type="entry name" value="DNA_primase_sml_arc"/>
    <property type="match status" value="1"/>
</dbReference>
<keyword evidence="6 11" id="KW-0235">DNA replication</keyword>
<keyword evidence="2 11" id="KW-0240">DNA-directed RNA polymerase</keyword>
<dbReference type="GO" id="GO:0006269">
    <property type="term" value="P:DNA replication, synthesis of primer"/>
    <property type="evidence" value="ECO:0007669"/>
    <property type="project" value="UniProtKB-UniRule"/>
</dbReference>
<dbReference type="GO" id="GO:0046872">
    <property type="term" value="F:metal ion binding"/>
    <property type="evidence" value="ECO:0007669"/>
    <property type="project" value="UniProtKB-KW"/>
</dbReference>
<dbReference type="CDD" id="cd04860">
    <property type="entry name" value="AE_Prim_S"/>
    <property type="match status" value="1"/>
</dbReference>
<dbReference type="GO" id="GO:0000428">
    <property type="term" value="C:DNA-directed RNA polymerase complex"/>
    <property type="evidence" value="ECO:0007669"/>
    <property type="project" value="UniProtKB-KW"/>
</dbReference>
<keyword evidence="7 11" id="KW-0479">Metal-binding</keyword>
<dbReference type="AlphaFoldDB" id="W9DSJ7"/>
<sequence length="390" mass="43487">MDERTRQFVVSAFQNYYSTADIKLPPDFTSREWGFIEFTSGQDTFMKRHRAFGSEGELHDYLRGIGPAHAYYSVAYYEYPGAPKMKEKNWLKADLIFDIDSDHLPGGINSYADMLEKGKRETLKLLEFLMDDFGFREEQVHAVFSGGRGYHFHISEESVLSLGSAERREIVDYVSSKGLNLEKIFSKKDISGDAGAESAKMSVFPSEDDGGWGGRINRYLITYLSSIAKDEDAVKILSGFKGVGKTTAEKLVDAFQDESRIAALKNGKMDALGGFKKDILMTIVNQGVEQMAACVDEPVTADIKRLIRLPGSLHGKSGMKVTALSIDELESFEPLNDAVVFSDKSVKIKVIKPFAVQMKGKDLMVEEGVQEVPEYAAIYLMCRGVAEYGR</sequence>
<evidence type="ECO:0000256" key="12">
    <source>
        <dbReference type="RuleBase" id="RU003514"/>
    </source>
</evidence>
<dbReference type="Pfam" id="PF01896">
    <property type="entry name" value="DNA_primase_S"/>
    <property type="match status" value="1"/>
</dbReference>
<feature type="active site" evidence="11">
    <location>
        <position position="98"/>
    </location>
</feature>
<feature type="active site" evidence="11">
    <location>
        <position position="100"/>
    </location>
</feature>
<organism evidence="14 15">
    <name type="scientific">Methanolobus tindarius DSM 2278</name>
    <dbReference type="NCBI Taxonomy" id="1090322"/>
    <lineage>
        <taxon>Archaea</taxon>
        <taxon>Methanobacteriati</taxon>
        <taxon>Methanobacteriota</taxon>
        <taxon>Stenosarchaea group</taxon>
        <taxon>Methanomicrobia</taxon>
        <taxon>Methanosarcinales</taxon>
        <taxon>Methanosarcinaceae</taxon>
        <taxon>Methanolobus</taxon>
    </lineage>
</organism>
<comment type="similarity">
    <text evidence="1 11 12">Belongs to the eukaryotic-type primase small subunit family.</text>
</comment>
<evidence type="ECO:0000256" key="8">
    <source>
        <dbReference type="ARBA" id="ARBA00022842"/>
    </source>
</evidence>
<dbReference type="PANTHER" id="PTHR10536">
    <property type="entry name" value="DNA PRIMASE SMALL SUBUNIT"/>
    <property type="match status" value="1"/>
</dbReference>
<comment type="function">
    <text evidence="11">Catalytic subunit of DNA primase, an RNA polymerase that catalyzes the synthesis of short RNA molecules used as primers for DNA polymerase during DNA replication. The small subunit contains the primase catalytic core and has DNA synthesis activity on its own. Binding to the large subunit stabilizes and modulates the activity, increasing the rate of DNA synthesis while decreasing the length of the DNA fragments, and conferring RNA synthesis capability. The DNA polymerase activity may enable DNA primase to also catalyze primer extension after primer synthesis. May also play a role in DNA repair.</text>
</comment>
<evidence type="ECO:0000256" key="7">
    <source>
        <dbReference type="ARBA" id="ARBA00022723"/>
    </source>
</evidence>
<dbReference type="GO" id="GO:0003899">
    <property type="term" value="F:DNA-directed RNA polymerase activity"/>
    <property type="evidence" value="ECO:0007669"/>
    <property type="project" value="UniProtKB-UniRule"/>
</dbReference>
<evidence type="ECO:0000256" key="3">
    <source>
        <dbReference type="ARBA" id="ARBA00022515"/>
    </source>
</evidence>
<evidence type="ECO:0000313" key="14">
    <source>
        <dbReference type="EMBL" id="ETA68565.1"/>
    </source>
</evidence>
<dbReference type="NCBIfam" id="TIGR00335">
    <property type="entry name" value="primase_sml"/>
    <property type="match status" value="1"/>
</dbReference>
<evidence type="ECO:0000256" key="6">
    <source>
        <dbReference type="ARBA" id="ARBA00022705"/>
    </source>
</evidence>
<keyword evidence="8 11" id="KW-0460">Magnesium</keyword>
<evidence type="ECO:0000256" key="1">
    <source>
        <dbReference type="ARBA" id="ARBA00009762"/>
    </source>
</evidence>
<comment type="cofactor">
    <cofactor evidence="11">
        <name>Mg(2+)</name>
        <dbReference type="ChEBI" id="CHEBI:18420"/>
    </cofactor>
    <cofactor evidence="11">
        <name>Mn(2+)</name>
        <dbReference type="ChEBI" id="CHEBI:29035"/>
    </cofactor>
</comment>
<dbReference type="EMBL" id="AZAJ01000001">
    <property type="protein sequence ID" value="ETA68565.1"/>
    <property type="molecule type" value="Genomic_DNA"/>
</dbReference>
<evidence type="ECO:0000256" key="4">
    <source>
        <dbReference type="ARBA" id="ARBA00022679"/>
    </source>
</evidence>
<keyword evidence="15" id="KW-1185">Reference proteome</keyword>
<evidence type="ECO:0000313" key="15">
    <source>
        <dbReference type="Proteomes" id="UP000019483"/>
    </source>
</evidence>
<keyword evidence="4 11" id="KW-0808">Transferase</keyword>
<keyword evidence="9 11" id="KW-0804">Transcription</keyword>